<accession>A0ABR4Q096</accession>
<protein>
    <submittedName>
        <fullName evidence="7">Sodium/potassium-transporting ATPase subunit beta-1</fullName>
    </submittedName>
</protein>
<keyword evidence="8" id="KW-1185">Reference proteome</keyword>
<dbReference type="PANTHER" id="PTHR11523">
    <property type="entry name" value="SODIUM/POTASSIUM-DEPENDENT ATPASE BETA SUBUNIT"/>
    <property type="match status" value="1"/>
</dbReference>
<comment type="subcellular location">
    <subcellularLocation>
        <location evidence="1">Membrane</location>
        <topology evidence="1">Single-pass type II membrane protein</topology>
    </subcellularLocation>
</comment>
<proteinExistence type="inferred from homology"/>
<evidence type="ECO:0000256" key="4">
    <source>
        <dbReference type="ARBA" id="ARBA00022968"/>
    </source>
</evidence>
<dbReference type="InterPro" id="IPR000402">
    <property type="entry name" value="Na/K_ATPase_sub_beta"/>
</dbReference>
<comment type="similarity">
    <text evidence="2">Belongs to the X(+)/potassium ATPases subunit beta family.</text>
</comment>
<evidence type="ECO:0000256" key="5">
    <source>
        <dbReference type="ARBA" id="ARBA00022989"/>
    </source>
</evidence>
<evidence type="ECO:0000256" key="3">
    <source>
        <dbReference type="ARBA" id="ARBA00022692"/>
    </source>
</evidence>
<dbReference type="EMBL" id="JAKROA010000021">
    <property type="protein sequence ID" value="KAL5103066.1"/>
    <property type="molecule type" value="Genomic_DNA"/>
</dbReference>
<sequence length="267" mass="30695">MRPLLLHFLDSRILTMKKFGEIRATLTQRLRRLGLFILNTEKGTFLKRTPSSWGRQSLLNLRPGLTFLPVADAKGNLLPYPVFDSDHRDNYVEFMRKYLSDYATRASDCDFIRGVRDPKKVQNSCRFPIWLLGPCSQLLFSGQHFCIFLKMNKIYGYLPDVFSRRIFVSCQATDESKRDELGPVNFFPSPPNNRSVGYFSTVAFPYLNQPDYQSPLLAVVFPSIKGNVSITVSCRYLNIDVDEVYKFELVVRDTQSPLPLGPFPNPE</sequence>
<evidence type="ECO:0000313" key="7">
    <source>
        <dbReference type="EMBL" id="KAL5103066.1"/>
    </source>
</evidence>
<dbReference type="Gene3D" id="2.60.40.1660">
    <property type="entry name" value="Na, k-atpase alpha subunit"/>
    <property type="match status" value="1"/>
</dbReference>
<keyword evidence="4" id="KW-0735">Signal-anchor</keyword>
<evidence type="ECO:0000256" key="6">
    <source>
        <dbReference type="ARBA" id="ARBA00023136"/>
    </source>
</evidence>
<dbReference type="Proteomes" id="UP001651158">
    <property type="component" value="Unassembled WGS sequence"/>
</dbReference>
<reference evidence="7 8" key="1">
    <citation type="journal article" date="2022" name="Front. Cell. Infect. Microbiol.">
        <title>The Genomes of Two Strains of Taenia crassiceps the Animal Model for the Study of Human Cysticercosis.</title>
        <authorList>
            <person name="Bobes R.J."/>
            <person name="Estrada K."/>
            <person name="Rios-Valencia D.G."/>
            <person name="Calderon-Gallegos A."/>
            <person name="de la Torre P."/>
            <person name="Carrero J.C."/>
            <person name="Sanchez-Flores A."/>
            <person name="Laclette J.P."/>
        </authorList>
    </citation>
    <scope>NUCLEOTIDE SEQUENCE [LARGE SCALE GENOMIC DNA]</scope>
    <source>
        <strain evidence="7">WFUcys</strain>
    </source>
</reference>
<gene>
    <name evidence="7" type="ORF">TcWFU_004966</name>
</gene>
<name>A0ABR4Q096_9CEST</name>
<keyword evidence="6" id="KW-0472">Membrane</keyword>
<keyword evidence="3" id="KW-0812">Transmembrane</keyword>
<dbReference type="Pfam" id="PF00287">
    <property type="entry name" value="Na_K-ATPase"/>
    <property type="match status" value="1"/>
</dbReference>
<keyword evidence="5" id="KW-1133">Transmembrane helix</keyword>
<dbReference type="PANTHER" id="PTHR11523:SF28">
    <property type="entry name" value="NA_K-ATPASE BETA SUBUNIT ISOFORM 4-RELATED"/>
    <property type="match status" value="1"/>
</dbReference>
<evidence type="ECO:0000256" key="2">
    <source>
        <dbReference type="ARBA" id="ARBA00005876"/>
    </source>
</evidence>
<comment type="caution">
    <text evidence="7">The sequence shown here is derived from an EMBL/GenBank/DDBJ whole genome shotgun (WGS) entry which is preliminary data.</text>
</comment>
<organism evidence="7 8">
    <name type="scientific">Taenia crassiceps</name>
    <dbReference type="NCBI Taxonomy" id="6207"/>
    <lineage>
        <taxon>Eukaryota</taxon>
        <taxon>Metazoa</taxon>
        <taxon>Spiralia</taxon>
        <taxon>Lophotrochozoa</taxon>
        <taxon>Platyhelminthes</taxon>
        <taxon>Cestoda</taxon>
        <taxon>Eucestoda</taxon>
        <taxon>Cyclophyllidea</taxon>
        <taxon>Taeniidae</taxon>
        <taxon>Taenia</taxon>
    </lineage>
</organism>
<dbReference type="InterPro" id="IPR038702">
    <property type="entry name" value="Na/K_ATPase_sub_beta_sf"/>
</dbReference>
<evidence type="ECO:0000256" key="1">
    <source>
        <dbReference type="ARBA" id="ARBA00004606"/>
    </source>
</evidence>
<evidence type="ECO:0000313" key="8">
    <source>
        <dbReference type="Proteomes" id="UP001651158"/>
    </source>
</evidence>